<accession>A0ABV2QHB1</accession>
<feature type="domain" description="Isochorismatase-like" evidence="2">
    <location>
        <begin position="4"/>
        <end position="138"/>
    </location>
</feature>
<evidence type="ECO:0000313" key="3">
    <source>
        <dbReference type="EMBL" id="MET4580427.1"/>
    </source>
</evidence>
<keyword evidence="4" id="KW-1185">Reference proteome</keyword>
<proteinExistence type="predicted"/>
<protein>
    <submittedName>
        <fullName evidence="3">Nicotinamidase-related amidase</fullName>
    </submittedName>
</protein>
<dbReference type="Pfam" id="PF00857">
    <property type="entry name" value="Isochorismatase"/>
    <property type="match status" value="1"/>
</dbReference>
<dbReference type="Gene3D" id="3.40.50.850">
    <property type="entry name" value="Isochorismatase-like"/>
    <property type="match status" value="1"/>
</dbReference>
<name>A0ABV2QHB1_9BURK</name>
<keyword evidence="1" id="KW-0378">Hydrolase</keyword>
<evidence type="ECO:0000256" key="1">
    <source>
        <dbReference type="ARBA" id="ARBA00022801"/>
    </source>
</evidence>
<comment type="caution">
    <text evidence="3">The sequence shown here is derived from an EMBL/GenBank/DDBJ whole genome shotgun (WGS) entry which is preliminary data.</text>
</comment>
<dbReference type="InterPro" id="IPR050272">
    <property type="entry name" value="Isochorismatase-like_hydrls"/>
</dbReference>
<dbReference type="InterPro" id="IPR036380">
    <property type="entry name" value="Isochorismatase-like_sf"/>
</dbReference>
<evidence type="ECO:0000259" key="2">
    <source>
        <dbReference type="Pfam" id="PF00857"/>
    </source>
</evidence>
<dbReference type="PANTHER" id="PTHR43540">
    <property type="entry name" value="PEROXYUREIDOACRYLATE/UREIDOACRYLATE AMIDOHYDROLASE-RELATED"/>
    <property type="match status" value="1"/>
</dbReference>
<organism evidence="3 4">
    <name type="scientific">Ottowia thiooxydans</name>
    <dbReference type="NCBI Taxonomy" id="219182"/>
    <lineage>
        <taxon>Bacteria</taxon>
        <taxon>Pseudomonadati</taxon>
        <taxon>Pseudomonadota</taxon>
        <taxon>Betaproteobacteria</taxon>
        <taxon>Burkholderiales</taxon>
        <taxon>Comamonadaceae</taxon>
        <taxon>Ottowia</taxon>
    </lineage>
</organism>
<sequence length="181" mass="19448">MTPALLIIDMQQALCQGSATPLDCSAIIQRINALAKAARAAGAPVIWVQHEDAGELRADTPGWEIAQGHDIDAADHRIRKTTPDAFNRTDLDALLKKHSIDTLIVCGMHTEFCVDTTCRRALALGWPVILAQDAHTSAGNLVLTPAQVIAHHNATLTAISSFGPRVQTWPTQALLRALQPA</sequence>
<dbReference type="EMBL" id="JBEPSH010000018">
    <property type="protein sequence ID" value="MET4580427.1"/>
    <property type="molecule type" value="Genomic_DNA"/>
</dbReference>
<dbReference type="SUPFAM" id="SSF52499">
    <property type="entry name" value="Isochorismatase-like hydrolases"/>
    <property type="match status" value="1"/>
</dbReference>
<reference evidence="3 4" key="1">
    <citation type="submission" date="2024-06" db="EMBL/GenBank/DDBJ databases">
        <title>Sorghum-associated microbial communities from plants grown in Nebraska, USA.</title>
        <authorList>
            <person name="Schachtman D."/>
        </authorList>
    </citation>
    <scope>NUCLEOTIDE SEQUENCE [LARGE SCALE GENOMIC DNA]</scope>
    <source>
        <strain evidence="3 4">2709</strain>
    </source>
</reference>
<evidence type="ECO:0000313" key="4">
    <source>
        <dbReference type="Proteomes" id="UP001549320"/>
    </source>
</evidence>
<dbReference type="RefSeq" id="WP_354449353.1">
    <property type="nucleotide sequence ID" value="NZ_JBEPSH010000018.1"/>
</dbReference>
<dbReference type="Proteomes" id="UP001549320">
    <property type="component" value="Unassembled WGS sequence"/>
</dbReference>
<gene>
    <name evidence="3" type="ORF">ABIE13_005568</name>
</gene>
<dbReference type="InterPro" id="IPR000868">
    <property type="entry name" value="Isochorismatase-like_dom"/>
</dbReference>